<dbReference type="EMBL" id="FNSL01000001">
    <property type="protein sequence ID" value="SEB41704.1"/>
    <property type="molecule type" value="Genomic_DNA"/>
</dbReference>
<dbReference type="InterPro" id="IPR012938">
    <property type="entry name" value="Glc/Sorbosone_DH"/>
</dbReference>
<feature type="signal peptide" evidence="1">
    <location>
        <begin position="1"/>
        <end position="23"/>
    </location>
</feature>
<reference evidence="4" key="1">
    <citation type="submission" date="2016-10" db="EMBL/GenBank/DDBJ databases">
        <authorList>
            <person name="Varghese N."/>
            <person name="Submissions S."/>
        </authorList>
    </citation>
    <scope>NUCLEOTIDE SEQUENCE [LARGE SCALE GENOMIC DNA]</scope>
    <source>
        <strain evidence="4">ES.061</strain>
    </source>
</reference>
<keyword evidence="1" id="KW-0732">Signal</keyword>
<dbReference type="SUPFAM" id="SSF50952">
    <property type="entry name" value="Soluble quinoprotein glucose dehydrogenase"/>
    <property type="match status" value="1"/>
</dbReference>
<keyword evidence="4" id="KW-1185">Reference proteome</keyword>
<dbReference type="Pfam" id="PF07995">
    <property type="entry name" value="GSDH"/>
    <property type="match status" value="1"/>
</dbReference>
<protein>
    <submittedName>
        <fullName evidence="3">Glucose/arabinose dehydrogenase, beta-propeller fold</fullName>
    </submittedName>
</protein>
<proteinExistence type="predicted"/>
<gene>
    <name evidence="3" type="ORF">SAMN05216452_1041</name>
</gene>
<name>A0A1H4J5X7_9HYPH</name>
<feature type="domain" description="Glucose/Sorbosone dehydrogenase" evidence="2">
    <location>
        <begin position="42"/>
        <end position="372"/>
    </location>
</feature>
<sequence length="378" mass="40461">MQDQFLRTALTAGLLALPGAAAAKTFVTQAVTVEAETLARGLSNPWGLDFLPDGSALVTERSGQLRLFANGTLSEPVPGVPEVAAVGQGGLLDVAVSPDFAETGMIFLSFSEPGEGGAGTAIARARLVRNEGAARLEDVTTIFSMNRKSAAGQHFGSRIVLHPDGTLFFTIGDRGEGDRAQDPADHAGSVLRINRDGTVPEDNPFVGSTDTAPEIWSMGHRNPQGAVFDPVTRAVWTVEHGARGGDEVNRPEAGSNYGWPVISYGVNYSGTKIGVGTEAPGYEQPEYYWDPSIAPSGTAVYQGEMFPEWQGDFLVAALKYHLVARLDRDENGGITDEERLFKGAFGRIRDVNVAPDGSLWLLTDERRGEIIRIFRAGE</sequence>
<dbReference type="Gene3D" id="2.120.10.30">
    <property type="entry name" value="TolB, C-terminal domain"/>
    <property type="match status" value="1"/>
</dbReference>
<dbReference type="PANTHER" id="PTHR19328">
    <property type="entry name" value="HEDGEHOG-INTERACTING PROTEIN"/>
    <property type="match status" value="1"/>
</dbReference>
<evidence type="ECO:0000259" key="2">
    <source>
        <dbReference type="Pfam" id="PF07995"/>
    </source>
</evidence>
<dbReference type="RefSeq" id="WP_090327216.1">
    <property type="nucleotide sequence ID" value="NZ_FNSL01000001.1"/>
</dbReference>
<dbReference type="AlphaFoldDB" id="A0A1H4J5X7"/>
<evidence type="ECO:0000313" key="3">
    <source>
        <dbReference type="EMBL" id="SEB41704.1"/>
    </source>
</evidence>
<evidence type="ECO:0000256" key="1">
    <source>
        <dbReference type="SAM" id="SignalP"/>
    </source>
</evidence>
<dbReference type="InterPro" id="IPR011041">
    <property type="entry name" value="Quinoprot_gluc/sorb_DH_b-prop"/>
</dbReference>
<organism evidence="3 4">
    <name type="scientific">Nitratireductor aquibiodomus</name>
    <dbReference type="NCBI Taxonomy" id="204799"/>
    <lineage>
        <taxon>Bacteria</taxon>
        <taxon>Pseudomonadati</taxon>
        <taxon>Pseudomonadota</taxon>
        <taxon>Alphaproteobacteria</taxon>
        <taxon>Hyphomicrobiales</taxon>
        <taxon>Phyllobacteriaceae</taxon>
        <taxon>Nitratireductor</taxon>
    </lineage>
</organism>
<dbReference type="InterPro" id="IPR011042">
    <property type="entry name" value="6-blade_b-propeller_TolB-like"/>
</dbReference>
<accession>A0A1H4J5X7</accession>
<feature type="chain" id="PRO_5011714036" evidence="1">
    <location>
        <begin position="24"/>
        <end position="378"/>
    </location>
</feature>
<dbReference type="PANTHER" id="PTHR19328:SF75">
    <property type="entry name" value="ALDOSE SUGAR DEHYDROGENASE YLII"/>
    <property type="match status" value="1"/>
</dbReference>
<evidence type="ECO:0000313" key="4">
    <source>
        <dbReference type="Proteomes" id="UP000199064"/>
    </source>
</evidence>
<dbReference type="Proteomes" id="UP000199064">
    <property type="component" value="Unassembled WGS sequence"/>
</dbReference>